<comment type="caution">
    <text evidence="2">The sequence shown here is derived from an EMBL/GenBank/DDBJ whole genome shotgun (WGS) entry which is preliminary data.</text>
</comment>
<dbReference type="InterPro" id="IPR013154">
    <property type="entry name" value="ADH-like_N"/>
</dbReference>
<dbReference type="SUPFAM" id="SSF51735">
    <property type="entry name" value="NAD(P)-binding Rossmann-fold domains"/>
    <property type="match status" value="1"/>
</dbReference>
<dbReference type="SMART" id="SM00829">
    <property type="entry name" value="PKS_ER"/>
    <property type="match status" value="1"/>
</dbReference>
<evidence type="ECO:0000313" key="2">
    <source>
        <dbReference type="EMBL" id="GLZ81958.1"/>
    </source>
</evidence>
<gene>
    <name evidence="2" type="ORF">Afil01_67650</name>
</gene>
<dbReference type="AlphaFoldDB" id="A0A9W6STU6"/>
<sequence length="306" mass="31670">MRKVMQESHGGPEVLRVTEAAIPEPGPGEVLVRVEAAGIALPDLLRLKTASPLPAPVGGELVGEVMALGPDVRGIGLGERVAGVTPHGALADYAVAPAGLVSRVPRAVDPVEAVVIARSGLVALGAVEAARVAGGERVLVTGAAGGVGHLAVQIARGLGARVVGAVDSPEKAEFVRGLGAERAMSYEDGWDGGFDAVLDAVGGEVLRKGIAALKPFGRAVTFSAEGALVDTYSLRPEMKSLTGFAVGTLARHRPSEVERMRAQLWRLHADGAVKPQVHARLALQRVSDGFEMLDTRKNMGRVVIVP</sequence>
<dbReference type="InterPro" id="IPR011032">
    <property type="entry name" value="GroES-like_sf"/>
</dbReference>
<dbReference type="GO" id="GO:0008270">
    <property type="term" value="F:zinc ion binding"/>
    <property type="evidence" value="ECO:0007669"/>
    <property type="project" value="InterPro"/>
</dbReference>
<protein>
    <submittedName>
        <fullName evidence="2">Oxidoreductase</fullName>
    </submittedName>
</protein>
<dbReference type="SUPFAM" id="SSF50129">
    <property type="entry name" value="GroES-like"/>
    <property type="match status" value="1"/>
</dbReference>
<dbReference type="GO" id="GO:0016491">
    <property type="term" value="F:oxidoreductase activity"/>
    <property type="evidence" value="ECO:0007669"/>
    <property type="project" value="InterPro"/>
</dbReference>
<dbReference type="Pfam" id="PF08240">
    <property type="entry name" value="ADH_N"/>
    <property type="match status" value="1"/>
</dbReference>
<dbReference type="Gene3D" id="3.40.50.720">
    <property type="entry name" value="NAD(P)-binding Rossmann-like Domain"/>
    <property type="match status" value="1"/>
</dbReference>
<dbReference type="RefSeq" id="WP_285667529.1">
    <property type="nucleotide sequence ID" value="NZ_BSTX01000008.1"/>
</dbReference>
<accession>A0A9W6STU6</accession>
<name>A0A9W6STU6_9ACTN</name>
<dbReference type="InterPro" id="IPR036291">
    <property type="entry name" value="NAD(P)-bd_dom_sf"/>
</dbReference>
<dbReference type="InterPro" id="IPR020843">
    <property type="entry name" value="ER"/>
</dbReference>
<dbReference type="Pfam" id="PF00107">
    <property type="entry name" value="ADH_zinc_N"/>
    <property type="match status" value="1"/>
</dbReference>
<dbReference type="Gene3D" id="3.90.180.10">
    <property type="entry name" value="Medium-chain alcohol dehydrogenases, catalytic domain"/>
    <property type="match status" value="1"/>
</dbReference>
<evidence type="ECO:0000259" key="1">
    <source>
        <dbReference type="SMART" id="SM00829"/>
    </source>
</evidence>
<dbReference type="PANTHER" id="PTHR43677:SF4">
    <property type="entry name" value="QUINONE OXIDOREDUCTASE-LIKE PROTEIN 2"/>
    <property type="match status" value="1"/>
</dbReference>
<dbReference type="InterPro" id="IPR013149">
    <property type="entry name" value="ADH-like_C"/>
</dbReference>
<feature type="domain" description="Enoyl reductase (ER)" evidence="1">
    <location>
        <begin position="10"/>
        <end position="304"/>
    </location>
</feature>
<dbReference type="InterPro" id="IPR002364">
    <property type="entry name" value="Quin_OxRdtase/zeta-crystal_CS"/>
</dbReference>
<evidence type="ECO:0000313" key="3">
    <source>
        <dbReference type="Proteomes" id="UP001165079"/>
    </source>
</evidence>
<organism evidence="2 3">
    <name type="scientific">Actinorhabdospora filicis</name>
    <dbReference type="NCBI Taxonomy" id="1785913"/>
    <lineage>
        <taxon>Bacteria</taxon>
        <taxon>Bacillati</taxon>
        <taxon>Actinomycetota</taxon>
        <taxon>Actinomycetes</taxon>
        <taxon>Micromonosporales</taxon>
        <taxon>Micromonosporaceae</taxon>
        <taxon>Actinorhabdospora</taxon>
    </lineage>
</organism>
<dbReference type="InterPro" id="IPR051397">
    <property type="entry name" value="Zn-ADH-like_protein"/>
</dbReference>
<dbReference type="EMBL" id="BSTX01000008">
    <property type="protein sequence ID" value="GLZ81958.1"/>
    <property type="molecule type" value="Genomic_DNA"/>
</dbReference>
<dbReference type="PANTHER" id="PTHR43677">
    <property type="entry name" value="SHORT-CHAIN DEHYDROGENASE/REDUCTASE"/>
    <property type="match status" value="1"/>
</dbReference>
<proteinExistence type="predicted"/>
<dbReference type="Proteomes" id="UP001165079">
    <property type="component" value="Unassembled WGS sequence"/>
</dbReference>
<reference evidence="2" key="1">
    <citation type="submission" date="2023-03" db="EMBL/GenBank/DDBJ databases">
        <title>Actinorhabdospora filicis NBRC 111898.</title>
        <authorList>
            <person name="Ichikawa N."/>
            <person name="Sato H."/>
            <person name="Tonouchi N."/>
        </authorList>
    </citation>
    <scope>NUCLEOTIDE SEQUENCE</scope>
    <source>
        <strain evidence="2">NBRC 111898</strain>
    </source>
</reference>
<dbReference type="PROSITE" id="PS01162">
    <property type="entry name" value="QOR_ZETA_CRYSTAL"/>
    <property type="match status" value="1"/>
</dbReference>
<keyword evidence="3" id="KW-1185">Reference proteome</keyword>